<name>A0A1H8JGI9_9ACTN</name>
<protein>
    <submittedName>
        <fullName evidence="2">Helix-turn-helix domain-containing protein</fullName>
    </submittedName>
</protein>
<reference evidence="2 3" key="1">
    <citation type="submission" date="2016-10" db="EMBL/GenBank/DDBJ databases">
        <authorList>
            <person name="de Groot N.N."/>
        </authorList>
    </citation>
    <scope>NUCLEOTIDE SEQUENCE [LARGE SCALE GENOMIC DNA]</scope>
    <source>
        <strain evidence="2 3">CGMCC 4.2026</strain>
    </source>
</reference>
<dbReference type="InterPro" id="IPR001387">
    <property type="entry name" value="Cro/C1-type_HTH"/>
</dbReference>
<dbReference type="InterPro" id="IPR021224">
    <property type="entry name" value="DUF2690"/>
</dbReference>
<dbReference type="CDD" id="cd00093">
    <property type="entry name" value="HTH_XRE"/>
    <property type="match status" value="1"/>
</dbReference>
<proteinExistence type="predicted"/>
<dbReference type="AlphaFoldDB" id="A0A1H8JGI9"/>
<dbReference type="Pfam" id="PF13560">
    <property type="entry name" value="HTH_31"/>
    <property type="match status" value="1"/>
</dbReference>
<feature type="compositionally biased region" description="Basic and acidic residues" evidence="1">
    <location>
        <begin position="106"/>
        <end position="116"/>
    </location>
</feature>
<accession>A0A1H8JGI9</accession>
<feature type="region of interest" description="Disordered" evidence="1">
    <location>
        <begin position="90"/>
        <end position="146"/>
    </location>
</feature>
<dbReference type="OrthoDB" id="4140209at2"/>
<organism evidence="2 3">
    <name type="scientific">Actinacidiphila rubida</name>
    <dbReference type="NCBI Taxonomy" id="310780"/>
    <lineage>
        <taxon>Bacteria</taxon>
        <taxon>Bacillati</taxon>
        <taxon>Actinomycetota</taxon>
        <taxon>Actinomycetes</taxon>
        <taxon>Kitasatosporales</taxon>
        <taxon>Streptomycetaceae</taxon>
        <taxon>Actinacidiphila</taxon>
    </lineage>
</organism>
<dbReference type="Proteomes" id="UP000181951">
    <property type="component" value="Unassembled WGS sequence"/>
</dbReference>
<dbReference type="EMBL" id="FODD01000010">
    <property type="protein sequence ID" value="SEN79830.1"/>
    <property type="molecule type" value="Genomic_DNA"/>
</dbReference>
<evidence type="ECO:0000313" key="2">
    <source>
        <dbReference type="EMBL" id="SEN79830.1"/>
    </source>
</evidence>
<keyword evidence="3" id="KW-1185">Reference proteome</keyword>
<evidence type="ECO:0000256" key="1">
    <source>
        <dbReference type="SAM" id="MobiDB-lite"/>
    </source>
</evidence>
<sequence length="313" mass="32633">MGRWQPLRADLPPEAARLVRELRQYVDRCELNSAALAARTGYSRSSWLRYLSGRRLPPWPAVAGLGRLAQADAEHLRVLWESAADVWTRESAAGGTDPPPDGTDLPGDHPADDTDRPPGPSRPARAAGPAPAAPPPRTGRTRDRKGALTAAGAACALLAAVLLAGPWDDGAGTGAPAGAPSGAPAWPWDLRDAGDQAAAGCRAGGCRNLDPYREKCDRDSVAVHRMRAYGHVLSLRYSPSCRASWAEVDAPAGTTGLRIATTGGDERPAAAGGAYTTMVGSGPDATRATVVVRGHQLGVARYDSWVDDVSGSA</sequence>
<dbReference type="RefSeq" id="WP_075016788.1">
    <property type="nucleotide sequence ID" value="NZ_FODD01000010.1"/>
</dbReference>
<evidence type="ECO:0000313" key="3">
    <source>
        <dbReference type="Proteomes" id="UP000181951"/>
    </source>
</evidence>
<dbReference type="Pfam" id="PF10901">
    <property type="entry name" value="DUF2690"/>
    <property type="match status" value="1"/>
</dbReference>
<gene>
    <name evidence="2" type="ORF">SAMN05216267_1010107</name>
</gene>